<proteinExistence type="predicted"/>
<name>A0A2H3DLV8_ARMGA</name>
<keyword evidence="3" id="KW-1185">Reference proteome</keyword>
<reference evidence="3" key="1">
    <citation type="journal article" date="2017" name="Nat. Ecol. Evol.">
        <title>Genome expansion and lineage-specific genetic innovations in the forest pathogenic fungi Armillaria.</title>
        <authorList>
            <person name="Sipos G."/>
            <person name="Prasanna A.N."/>
            <person name="Walter M.C."/>
            <person name="O'Connor E."/>
            <person name="Balint B."/>
            <person name="Krizsan K."/>
            <person name="Kiss B."/>
            <person name="Hess J."/>
            <person name="Varga T."/>
            <person name="Slot J."/>
            <person name="Riley R."/>
            <person name="Boka B."/>
            <person name="Rigling D."/>
            <person name="Barry K."/>
            <person name="Lee J."/>
            <person name="Mihaltcheva S."/>
            <person name="LaButti K."/>
            <person name="Lipzen A."/>
            <person name="Waldron R."/>
            <person name="Moloney N.M."/>
            <person name="Sperisen C."/>
            <person name="Kredics L."/>
            <person name="Vagvoelgyi C."/>
            <person name="Patrignani A."/>
            <person name="Fitzpatrick D."/>
            <person name="Nagy I."/>
            <person name="Doyle S."/>
            <person name="Anderson J.B."/>
            <person name="Grigoriev I.V."/>
            <person name="Gueldener U."/>
            <person name="Muensterkoetter M."/>
            <person name="Nagy L.G."/>
        </authorList>
    </citation>
    <scope>NUCLEOTIDE SEQUENCE [LARGE SCALE GENOMIC DNA]</scope>
    <source>
        <strain evidence="3">Ar21-2</strain>
    </source>
</reference>
<evidence type="ECO:0000313" key="3">
    <source>
        <dbReference type="Proteomes" id="UP000217790"/>
    </source>
</evidence>
<feature type="transmembrane region" description="Helical" evidence="1">
    <location>
        <begin position="28"/>
        <end position="47"/>
    </location>
</feature>
<feature type="transmembrane region" description="Helical" evidence="1">
    <location>
        <begin position="116"/>
        <end position="134"/>
    </location>
</feature>
<keyword evidence="1" id="KW-0812">Transmembrane</keyword>
<protein>
    <submittedName>
        <fullName evidence="2">Uncharacterized protein</fullName>
    </submittedName>
</protein>
<dbReference type="Proteomes" id="UP000217790">
    <property type="component" value="Unassembled WGS sequence"/>
</dbReference>
<feature type="transmembrane region" description="Helical" evidence="1">
    <location>
        <begin position="141"/>
        <end position="162"/>
    </location>
</feature>
<dbReference type="AlphaFoldDB" id="A0A2H3DLV8"/>
<dbReference type="EMBL" id="KZ293651">
    <property type="protein sequence ID" value="PBK96221.1"/>
    <property type="molecule type" value="Genomic_DNA"/>
</dbReference>
<feature type="transmembrane region" description="Helical" evidence="1">
    <location>
        <begin position="93"/>
        <end position="110"/>
    </location>
</feature>
<organism evidence="2 3">
    <name type="scientific">Armillaria gallica</name>
    <name type="common">Bulbous honey fungus</name>
    <name type="synonym">Armillaria bulbosa</name>
    <dbReference type="NCBI Taxonomy" id="47427"/>
    <lineage>
        <taxon>Eukaryota</taxon>
        <taxon>Fungi</taxon>
        <taxon>Dikarya</taxon>
        <taxon>Basidiomycota</taxon>
        <taxon>Agaricomycotina</taxon>
        <taxon>Agaricomycetes</taxon>
        <taxon>Agaricomycetidae</taxon>
        <taxon>Agaricales</taxon>
        <taxon>Marasmiineae</taxon>
        <taxon>Physalacriaceae</taxon>
        <taxon>Armillaria</taxon>
    </lineage>
</organism>
<sequence>MESPPADLPQYERDLIFESLDMNFNRTILESLLQGLYTVIIAITLWTTFSTPKKSGNSFLLTVVITLYILTTVDFGVSWAYQRRAFIQNGDNFFTVFFALQAVGPWLKAYQLVGSISGGISTFIVDITVIWRCWVLWGRRWLIVLILGLCAIVGIIAQSLQIRGTFIDTGNTGGSVAFIDWTLIYLSLTLATTLLCTLLIVYRIVRLASGVSSYGKIVEIVVESSAMYSLTLIVYLVLVARNLESAYYADTIKAYIKVIAPTLLIGRVAAGSNSNPGSQAIVNSTRDRSSVLSRFIVRKRKTVVVCRDAEDPMTSMGSYGKHGREIV</sequence>
<evidence type="ECO:0000313" key="2">
    <source>
        <dbReference type="EMBL" id="PBK96221.1"/>
    </source>
</evidence>
<keyword evidence="1" id="KW-0472">Membrane</keyword>
<gene>
    <name evidence="2" type="ORF">ARMGADRAFT_1077725</name>
</gene>
<evidence type="ECO:0000256" key="1">
    <source>
        <dbReference type="SAM" id="Phobius"/>
    </source>
</evidence>
<accession>A0A2H3DLV8</accession>
<feature type="transmembrane region" description="Helical" evidence="1">
    <location>
        <begin position="217"/>
        <end position="238"/>
    </location>
</feature>
<feature type="transmembrane region" description="Helical" evidence="1">
    <location>
        <begin position="182"/>
        <end position="205"/>
    </location>
</feature>
<dbReference type="OrthoDB" id="10313072at2759"/>
<keyword evidence="1" id="KW-1133">Transmembrane helix</keyword>
<dbReference type="InParanoid" id="A0A2H3DLV8"/>
<feature type="transmembrane region" description="Helical" evidence="1">
    <location>
        <begin position="59"/>
        <end position="81"/>
    </location>
</feature>